<evidence type="ECO:0000313" key="4">
    <source>
        <dbReference type="Proteomes" id="UP000706122"/>
    </source>
</evidence>
<dbReference type="GO" id="GO:0016747">
    <property type="term" value="F:acyltransferase activity, transferring groups other than amino-acyl groups"/>
    <property type="evidence" value="ECO:0007669"/>
    <property type="project" value="TreeGrafter"/>
</dbReference>
<feature type="chain" id="PRO_5042141008" evidence="2">
    <location>
        <begin position="38"/>
        <end position="391"/>
    </location>
</feature>
<sequence length="391" mass="41120">MWGSDPRRAARRRLRRGVVGASLAALVALPLAGEAAAAPGSTGSTGSTGSLGSAAAGSSGSAAASSDNGSVTAGSVIPGPLQNEHPPLPPLRDDIAAAAITGEEQKTDRLVRFTVASPALRREVGVEVLLPKDNSVPRPSIYALEGVDAREDTSGWVTIGGAPDFFADKNVNVVMINGGVSGMYTDWDRIDPGVGLHKWETFITQELPTLLDARLNTNGVKSLLGISMGSQGAMMLAHRNPGMYRGIAVFSGCYSTVDDLGRLSVQSTVSSRGGDIANVWGEVGGPGWVAHDSVRNAEALRGMDIYVSVASGVPGKYEDPAASDWFDRVFIGGPMEVLANGCTRLLDARLDELNIPATFEYEAIGIHGWAYWRDRLPQAWPTLARSLDLPV</sequence>
<protein>
    <submittedName>
        <fullName evidence="3">Esterase family protein</fullName>
    </submittedName>
</protein>
<dbReference type="EMBL" id="WUYC01000001">
    <property type="protein sequence ID" value="MBM4713980.1"/>
    <property type="molecule type" value="Genomic_DNA"/>
</dbReference>
<organism evidence="3 4">
    <name type="scientific">Rhodococcus hoagii</name>
    <name type="common">Corynebacterium equii</name>
    <dbReference type="NCBI Taxonomy" id="43767"/>
    <lineage>
        <taxon>Bacteria</taxon>
        <taxon>Bacillati</taxon>
        <taxon>Actinomycetota</taxon>
        <taxon>Actinomycetes</taxon>
        <taxon>Mycobacteriales</taxon>
        <taxon>Nocardiaceae</taxon>
        <taxon>Prescottella</taxon>
    </lineage>
</organism>
<feature type="compositionally biased region" description="Low complexity" evidence="1">
    <location>
        <begin position="36"/>
        <end position="66"/>
    </location>
</feature>
<reference evidence="3" key="1">
    <citation type="submission" date="2019-11" db="EMBL/GenBank/DDBJ databases">
        <title>Spread of Macrolides and rifampicin resistant Rhodococcus equi in clinical isolates in the USA.</title>
        <authorList>
            <person name="Alvarez-Narvaez S."/>
            <person name="Huber L."/>
            <person name="Cohen N.D."/>
            <person name="Slovis N."/>
            <person name="Greiter M."/>
            <person name="Giguere S."/>
            <person name="Hart K."/>
        </authorList>
    </citation>
    <scope>NUCLEOTIDE SEQUENCE</scope>
    <source>
        <strain evidence="3">Lh_5</strain>
    </source>
</reference>
<evidence type="ECO:0000313" key="3">
    <source>
        <dbReference type="EMBL" id="MBM4713980.1"/>
    </source>
</evidence>
<evidence type="ECO:0000256" key="1">
    <source>
        <dbReference type="SAM" id="MobiDB-lite"/>
    </source>
</evidence>
<accession>A0AAE3B9K3</accession>
<dbReference type="Gene3D" id="3.40.50.1820">
    <property type="entry name" value="alpha/beta hydrolase"/>
    <property type="match status" value="1"/>
</dbReference>
<feature type="region of interest" description="Disordered" evidence="1">
    <location>
        <begin position="36"/>
        <end position="92"/>
    </location>
</feature>
<evidence type="ECO:0000256" key="2">
    <source>
        <dbReference type="SAM" id="SignalP"/>
    </source>
</evidence>
<dbReference type="Proteomes" id="UP000706122">
    <property type="component" value="Unassembled WGS sequence"/>
</dbReference>
<dbReference type="SUPFAM" id="SSF53474">
    <property type="entry name" value="alpha/beta-Hydrolases"/>
    <property type="match status" value="1"/>
</dbReference>
<dbReference type="PANTHER" id="PTHR48098">
    <property type="entry name" value="ENTEROCHELIN ESTERASE-RELATED"/>
    <property type="match status" value="1"/>
</dbReference>
<dbReference type="PANTHER" id="PTHR48098:SF1">
    <property type="entry name" value="DIACYLGLYCEROL ACYLTRANSFERASE_MYCOLYLTRANSFERASE AG85A"/>
    <property type="match status" value="1"/>
</dbReference>
<dbReference type="InterPro" id="IPR050583">
    <property type="entry name" value="Mycobacterial_A85_antigen"/>
</dbReference>
<name>A0AAE3B9K3_RHOHA</name>
<gene>
    <name evidence="3" type="ORF">GS551_07155</name>
</gene>
<dbReference type="Pfam" id="PF00756">
    <property type="entry name" value="Esterase"/>
    <property type="match status" value="1"/>
</dbReference>
<feature type="signal peptide" evidence="2">
    <location>
        <begin position="1"/>
        <end position="37"/>
    </location>
</feature>
<proteinExistence type="predicted"/>
<keyword evidence="2" id="KW-0732">Signal</keyword>
<dbReference type="AlphaFoldDB" id="A0AAE3B9K3"/>
<comment type="caution">
    <text evidence="3">The sequence shown here is derived from an EMBL/GenBank/DDBJ whole genome shotgun (WGS) entry which is preliminary data.</text>
</comment>
<dbReference type="InterPro" id="IPR029058">
    <property type="entry name" value="AB_hydrolase_fold"/>
</dbReference>
<dbReference type="RefSeq" id="WP_064059352.1">
    <property type="nucleotide sequence ID" value="NZ_AP024192.1"/>
</dbReference>
<dbReference type="InterPro" id="IPR000801">
    <property type="entry name" value="Esterase-like"/>
</dbReference>